<protein>
    <submittedName>
        <fullName evidence="1">Uncharacterized protein</fullName>
    </submittedName>
</protein>
<accession>A0A6H9RZQ3</accession>
<gene>
    <name evidence="1" type="ORF">F7R15_00170</name>
</gene>
<evidence type="ECO:0000313" key="2">
    <source>
        <dbReference type="Proteomes" id="UP000460142"/>
    </source>
</evidence>
<name>A0A6H9RZQ3_PSERE</name>
<dbReference type="Proteomes" id="UP000460142">
    <property type="component" value="Unassembled WGS sequence"/>
</dbReference>
<evidence type="ECO:0000313" key="1">
    <source>
        <dbReference type="EMBL" id="KAB0488329.1"/>
    </source>
</evidence>
<reference evidence="1 2" key="1">
    <citation type="submission" date="2019-09" db="EMBL/GenBank/DDBJ databases">
        <title>Draft genome sequences of 48 bacterial type strains from the CCUG.</title>
        <authorList>
            <person name="Tunovic T."/>
            <person name="Pineiro-Iglesias B."/>
            <person name="Unosson C."/>
            <person name="Inganas E."/>
            <person name="Ohlen M."/>
            <person name="Cardew S."/>
            <person name="Jensie-Markopoulos S."/>
            <person name="Salva-Serra F."/>
            <person name="Jaen-Luchoro D."/>
            <person name="Karlsson R."/>
            <person name="Svensson-Stadler L."/>
            <person name="Chun J."/>
            <person name="Moore E."/>
        </authorList>
    </citation>
    <scope>NUCLEOTIDE SEQUENCE [LARGE SCALE GENOMIC DNA]</scope>
    <source>
        <strain evidence="1 2">CCUG 53116</strain>
    </source>
</reference>
<sequence>MHFINSAGIANLQKSYRALELSKGKRFVFSIGEISELYYDSVLQFSTSIRKFARLESDLFREIQVLAAELTPKRIGARYPWCRLRNKTQSKQLKDVPAIAPRYLLSIAKSIFRHFRKHRVGRFNWSNRTLRQMWRPIEACSVPPDCYAALALLDWHCFWWGSKTPSCLSSPISDNKHKVAEWLAEINQHSVFLNCPDSASKNWLTQHIFGRDVLAMLTRQLEEGWRQSDASGDIAATMFTYERMINPVCWAAYFSEHQNNMRIFFIGRPATTTPMPIVAGHGDLGARLLKECVDLSGFKYF</sequence>
<comment type="caution">
    <text evidence="1">The sequence shown here is derived from an EMBL/GenBank/DDBJ whole genome shotgun (WGS) entry which is preliminary data.</text>
</comment>
<dbReference type="OrthoDB" id="9087008at2"/>
<dbReference type="EMBL" id="VZPS01000001">
    <property type="protein sequence ID" value="KAB0488329.1"/>
    <property type="molecule type" value="Genomic_DNA"/>
</dbReference>
<dbReference type="RefSeq" id="WP_139315734.1">
    <property type="nucleotide sequence ID" value="NZ_LT629709.1"/>
</dbReference>
<dbReference type="AlphaFoldDB" id="A0A6H9RZQ3"/>
<organism evidence="1 2">
    <name type="scientific">Pseudomonas reinekei</name>
    <dbReference type="NCBI Taxonomy" id="395598"/>
    <lineage>
        <taxon>Bacteria</taxon>
        <taxon>Pseudomonadati</taxon>
        <taxon>Pseudomonadota</taxon>
        <taxon>Gammaproteobacteria</taxon>
        <taxon>Pseudomonadales</taxon>
        <taxon>Pseudomonadaceae</taxon>
        <taxon>Pseudomonas</taxon>
    </lineage>
</organism>
<proteinExistence type="predicted"/>